<accession>A0A2M9DAW2</accession>
<name>A0A2M9DAW2_9MICO</name>
<keyword evidence="3" id="KW-0813">Transport</keyword>
<feature type="transmembrane region" description="Helical" evidence="8">
    <location>
        <begin position="328"/>
        <end position="346"/>
    </location>
</feature>
<feature type="transmembrane region" description="Helical" evidence="8">
    <location>
        <begin position="429"/>
        <end position="451"/>
    </location>
</feature>
<dbReference type="InterPro" id="IPR011701">
    <property type="entry name" value="MFS"/>
</dbReference>
<dbReference type="EMBL" id="PGFH01000001">
    <property type="protein sequence ID" value="PJJ82613.1"/>
    <property type="molecule type" value="Genomic_DNA"/>
</dbReference>
<evidence type="ECO:0000256" key="1">
    <source>
        <dbReference type="ARBA" id="ARBA00004651"/>
    </source>
</evidence>
<evidence type="ECO:0000313" key="10">
    <source>
        <dbReference type="EMBL" id="PJJ82613.1"/>
    </source>
</evidence>
<comment type="subcellular location">
    <subcellularLocation>
        <location evidence="1">Cell membrane</location>
        <topology evidence="1">Multi-pass membrane protein</topology>
    </subcellularLocation>
</comment>
<feature type="transmembrane region" description="Helical" evidence="8">
    <location>
        <begin position="463"/>
        <end position="485"/>
    </location>
</feature>
<dbReference type="PANTHER" id="PTHR42718:SF9">
    <property type="entry name" value="MAJOR FACILITATOR SUPERFAMILY MULTIDRUG TRANSPORTER MFSC"/>
    <property type="match status" value="1"/>
</dbReference>
<feature type="transmembrane region" description="Helical" evidence="8">
    <location>
        <begin position="72"/>
        <end position="92"/>
    </location>
</feature>
<reference evidence="10 11" key="1">
    <citation type="submission" date="2017-11" db="EMBL/GenBank/DDBJ databases">
        <title>Genomic Encyclopedia of Archaeal and Bacterial Type Strains, Phase II (KMG-II): From Individual Species to Whole Genera.</title>
        <authorList>
            <person name="Goeker M."/>
        </authorList>
    </citation>
    <scope>NUCLEOTIDE SEQUENCE [LARGE SCALE GENOMIC DNA]</scope>
    <source>
        <strain evidence="10 11">DSM 16400</strain>
    </source>
</reference>
<organism evidence="10 11">
    <name type="scientific">Salinibacterium amurskyense</name>
    <dbReference type="NCBI Taxonomy" id="205941"/>
    <lineage>
        <taxon>Bacteria</taxon>
        <taxon>Bacillati</taxon>
        <taxon>Actinomycetota</taxon>
        <taxon>Actinomycetes</taxon>
        <taxon>Micrococcales</taxon>
        <taxon>Microbacteriaceae</taxon>
        <taxon>Salinibacterium</taxon>
    </lineage>
</organism>
<feature type="domain" description="Major facilitator superfamily (MFS) profile" evidence="9">
    <location>
        <begin position="34"/>
        <end position="490"/>
    </location>
</feature>
<keyword evidence="4" id="KW-1003">Cell membrane</keyword>
<feature type="transmembrane region" description="Helical" evidence="8">
    <location>
        <begin position="382"/>
        <end position="408"/>
    </location>
</feature>
<dbReference type="GO" id="GO:0022857">
    <property type="term" value="F:transmembrane transporter activity"/>
    <property type="evidence" value="ECO:0007669"/>
    <property type="project" value="InterPro"/>
</dbReference>
<feature type="transmembrane region" description="Helical" evidence="8">
    <location>
        <begin position="132"/>
        <end position="150"/>
    </location>
</feature>
<evidence type="ECO:0000256" key="2">
    <source>
        <dbReference type="ARBA" id="ARBA00008537"/>
    </source>
</evidence>
<dbReference type="Gene3D" id="1.20.1250.20">
    <property type="entry name" value="MFS general substrate transporter like domains"/>
    <property type="match status" value="1"/>
</dbReference>
<evidence type="ECO:0000256" key="8">
    <source>
        <dbReference type="SAM" id="Phobius"/>
    </source>
</evidence>
<dbReference type="AlphaFoldDB" id="A0A2M9DAW2"/>
<dbReference type="InterPro" id="IPR036259">
    <property type="entry name" value="MFS_trans_sf"/>
</dbReference>
<proteinExistence type="inferred from homology"/>
<evidence type="ECO:0000256" key="6">
    <source>
        <dbReference type="ARBA" id="ARBA00022989"/>
    </source>
</evidence>
<feature type="transmembrane region" description="Helical" evidence="8">
    <location>
        <begin position="33"/>
        <end position="60"/>
    </location>
</feature>
<evidence type="ECO:0000256" key="4">
    <source>
        <dbReference type="ARBA" id="ARBA00022475"/>
    </source>
</evidence>
<dbReference type="RefSeq" id="WP_100389184.1">
    <property type="nucleotide sequence ID" value="NZ_BMZU01000001.1"/>
</dbReference>
<feature type="transmembrane region" description="Helical" evidence="8">
    <location>
        <begin position="217"/>
        <end position="238"/>
    </location>
</feature>
<feature type="transmembrane region" description="Helical" evidence="8">
    <location>
        <begin position="290"/>
        <end position="316"/>
    </location>
</feature>
<keyword evidence="6 8" id="KW-1133">Transmembrane helix</keyword>
<dbReference type="SUPFAM" id="SSF103473">
    <property type="entry name" value="MFS general substrate transporter"/>
    <property type="match status" value="1"/>
</dbReference>
<feature type="transmembrane region" description="Helical" evidence="8">
    <location>
        <begin position="99"/>
        <end position="126"/>
    </location>
</feature>
<keyword evidence="11" id="KW-1185">Reference proteome</keyword>
<keyword evidence="7 8" id="KW-0472">Membrane</keyword>
<feature type="transmembrane region" description="Helical" evidence="8">
    <location>
        <begin position="250"/>
        <end position="269"/>
    </location>
</feature>
<dbReference type="NCBIfam" id="TIGR00711">
    <property type="entry name" value="efflux_EmrB"/>
    <property type="match status" value="1"/>
</dbReference>
<feature type="transmembrane region" description="Helical" evidence="8">
    <location>
        <begin position="358"/>
        <end position="376"/>
    </location>
</feature>
<dbReference type="GO" id="GO:0005886">
    <property type="term" value="C:plasma membrane"/>
    <property type="evidence" value="ECO:0007669"/>
    <property type="project" value="UniProtKB-SubCell"/>
</dbReference>
<sequence>MTSTAPITGSIPLAPPGAGSSAGAVDNSGRNRLVIALMLAATFVVFLNETSLVVAIPRIMEDLNIEPSTAQWLSTSFMLTMAVVIPITGFLIQRFTTRSIFIAAMSLFTAGTLLGAIAPTFFILIVGRVIQASGTAIMLPLLMTTVMTLVPPATRGKTMGNVSIVMSMAPAVGPTVAGLVLAVFDWRWVFIVMIPISVTALMLGITKVRNVTEPRKVSIDVLSVILSAVAFAGLIYGLSSLGESASGEVLIAPAIPIIAGAVSLALFILRQLKLQMTDSALLDLRTFAASGFAISIGLMMVMMAALFGTIILLPMFTQDVLGLEPIQSGLLVLPGSLIMGLLGPIVGRLYDKVGPRPLMIPGAIVVSASLWSFTMLSENSSALMVVAIHVPMSIGLAFMFTPLFTSALGTLKPHLYSHGSATIGTVQQLAGAAGTALFIALLTVQSVALAAEGAPDTEALAAGVRLAFMAGGIISLFAIVATFFVKRNDAEVDSDADANAAPVGH</sequence>
<dbReference type="InterPro" id="IPR020846">
    <property type="entry name" value="MFS_dom"/>
</dbReference>
<protein>
    <submittedName>
        <fullName evidence="10">DHA2 family lincomycin resistance protein-like MFS transporter</fullName>
    </submittedName>
</protein>
<dbReference type="Pfam" id="PF07690">
    <property type="entry name" value="MFS_1"/>
    <property type="match status" value="1"/>
</dbReference>
<dbReference type="InterPro" id="IPR004638">
    <property type="entry name" value="EmrB-like"/>
</dbReference>
<dbReference type="CDD" id="cd17503">
    <property type="entry name" value="MFS_LmrB_MDR_like"/>
    <property type="match status" value="1"/>
</dbReference>
<evidence type="ECO:0000259" key="9">
    <source>
        <dbReference type="PROSITE" id="PS50850"/>
    </source>
</evidence>
<evidence type="ECO:0000256" key="3">
    <source>
        <dbReference type="ARBA" id="ARBA00022448"/>
    </source>
</evidence>
<comment type="caution">
    <text evidence="10">The sequence shown here is derived from an EMBL/GenBank/DDBJ whole genome shotgun (WGS) entry which is preliminary data.</text>
</comment>
<evidence type="ECO:0000256" key="7">
    <source>
        <dbReference type="ARBA" id="ARBA00023136"/>
    </source>
</evidence>
<dbReference type="PROSITE" id="PS50850">
    <property type="entry name" value="MFS"/>
    <property type="match status" value="1"/>
</dbReference>
<comment type="similarity">
    <text evidence="2">Belongs to the major facilitator superfamily. EmrB family.</text>
</comment>
<dbReference type="Gene3D" id="1.20.1720.10">
    <property type="entry name" value="Multidrug resistance protein D"/>
    <property type="match status" value="1"/>
</dbReference>
<evidence type="ECO:0000313" key="11">
    <source>
        <dbReference type="Proteomes" id="UP000231742"/>
    </source>
</evidence>
<evidence type="ECO:0000256" key="5">
    <source>
        <dbReference type="ARBA" id="ARBA00022692"/>
    </source>
</evidence>
<dbReference type="Proteomes" id="UP000231742">
    <property type="component" value="Unassembled WGS sequence"/>
</dbReference>
<feature type="transmembrane region" description="Helical" evidence="8">
    <location>
        <begin position="162"/>
        <end position="182"/>
    </location>
</feature>
<dbReference type="PANTHER" id="PTHR42718">
    <property type="entry name" value="MAJOR FACILITATOR SUPERFAMILY MULTIDRUG TRANSPORTER MFSC"/>
    <property type="match status" value="1"/>
</dbReference>
<feature type="transmembrane region" description="Helical" evidence="8">
    <location>
        <begin position="188"/>
        <end position="205"/>
    </location>
</feature>
<keyword evidence="5 8" id="KW-0812">Transmembrane</keyword>
<gene>
    <name evidence="10" type="ORF">CLV85_1816</name>
</gene>
<dbReference type="OrthoDB" id="9812221at2"/>
<dbReference type="PRINTS" id="PR01036">
    <property type="entry name" value="TCRTETB"/>
</dbReference>